<reference evidence="1" key="1">
    <citation type="submission" date="2023-03" db="UniProtKB">
        <authorList>
            <consortium name="EnsemblPlants"/>
        </authorList>
    </citation>
    <scope>IDENTIFICATION</scope>
</reference>
<dbReference type="Gramene" id="MELO3C020731.2.1">
    <property type="protein sequence ID" value="MELO3C020731.2.1"/>
    <property type="gene ID" value="MELO3C020731.2"/>
</dbReference>
<evidence type="ECO:0000313" key="1">
    <source>
        <dbReference type="EnsemblPlants" id="MELO3C020731.2.1"/>
    </source>
</evidence>
<protein>
    <submittedName>
        <fullName evidence="1">Uncharacterized protein</fullName>
    </submittedName>
</protein>
<organism evidence="1">
    <name type="scientific">Cucumis melo</name>
    <name type="common">Muskmelon</name>
    <dbReference type="NCBI Taxonomy" id="3656"/>
    <lineage>
        <taxon>Eukaryota</taxon>
        <taxon>Viridiplantae</taxon>
        <taxon>Streptophyta</taxon>
        <taxon>Embryophyta</taxon>
        <taxon>Tracheophyta</taxon>
        <taxon>Spermatophyta</taxon>
        <taxon>Magnoliopsida</taxon>
        <taxon>eudicotyledons</taxon>
        <taxon>Gunneridae</taxon>
        <taxon>Pentapetalae</taxon>
        <taxon>rosids</taxon>
        <taxon>fabids</taxon>
        <taxon>Cucurbitales</taxon>
        <taxon>Cucurbitaceae</taxon>
        <taxon>Benincaseae</taxon>
        <taxon>Cucumis</taxon>
    </lineage>
</organism>
<sequence>MWVASLQVPSFHTKSQTMFLQAINRTHGSIHQRGEITCKTIENRLSESHPSIKEEKWKTIENQLSESYPITFGENQSTPFINQLKRLLKSFPHHLSTMLSFNGKSQEVEGKTFHFTTKKGHMEINLIKARINSNRKCFGDI</sequence>
<accession>A0A9I9DNB6</accession>
<dbReference type="EnsemblPlants" id="MELO3C020731.2.1">
    <property type="protein sequence ID" value="MELO3C020731.2.1"/>
    <property type="gene ID" value="MELO3C020731.2"/>
</dbReference>
<dbReference type="AlphaFoldDB" id="A0A9I9DNB6"/>
<proteinExistence type="predicted"/>
<name>A0A9I9DNB6_CUCME</name>